<feature type="coiled-coil region" evidence="5">
    <location>
        <begin position="30"/>
        <end position="61"/>
    </location>
</feature>
<dbReference type="Gene3D" id="1.20.120.910">
    <property type="entry name" value="DksA, coiled-coil domain"/>
    <property type="match status" value="1"/>
</dbReference>
<evidence type="ECO:0000313" key="9">
    <source>
        <dbReference type="Proteomes" id="UP000019494"/>
    </source>
</evidence>
<keyword evidence="9" id="KW-1185">Reference proteome</keyword>
<evidence type="ECO:0000256" key="6">
    <source>
        <dbReference type="SAM" id="MobiDB-lite"/>
    </source>
</evidence>
<dbReference type="GO" id="GO:0008270">
    <property type="term" value="F:zinc ion binding"/>
    <property type="evidence" value="ECO:0007669"/>
    <property type="project" value="UniProtKB-KW"/>
</dbReference>
<reference evidence="9" key="1">
    <citation type="submission" date="2013-08" db="EMBL/GenBank/DDBJ databases">
        <title>Intrasporangium oryzae NRRL B-24470.</title>
        <authorList>
            <person name="Liu H."/>
            <person name="Wang G."/>
        </authorList>
    </citation>
    <scope>NUCLEOTIDE SEQUENCE [LARGE SCALE GENOMIC DNA]</scope>
    <source>
        <strain evidence="9">Q5-1</strain>
    </source>
</reference>
<evidence type="ECO:0000256" key="2">
    <source>
        <dbReference type="ARBA" id="ARBA00022771"/>
    </source>
</evidence>
<keyword evidence="1" id="KW-0479">Metal-binding</keyword>
<dbReference type="Pfam" id="PF01258">
    <property type="entry name" value="zf-dskA_traR"/>
    <property type="match status" value="1"/>
</dbReference>
<dbReference type="PANTHER" id="PTHR33823:SF5">
    <property type="entry name" value="DNAK SUPPRESSOR PROTEIN"/>
    <property type="match status" value="1"/>
</dbReference>
<dbReference type="EMBL" id="AWQS01000052">
    <property type="protein sequence ID" value="EWT06362.1"/>
    <property type="molecule type" value="Genomic_DNA"/>
</dbReference>
<feature type="domain" description="Zinc finger DksA/TraR C4-type" evidence="7">
    <location>
        <begin position="116"/>
        <end position="143"/>
    </location>
</feature>
<organism evidence="8 9">
    <name type="scientific">Intrasporangium chromatireducens Q5-1</name>
    <dbReference type="NCBI Taxonomy" id="584657"/>
    <lineage>
        <taxon>Bacteria</taxon>
        <taxon>Bacillati</taxon>
        <taxon>Actinomycetota</taxon>
        <taxon>Actinomycetes</taxon>
        <taxon>Micrococcales</taxon>
        <taxon>Intrasporangiaceae</taxon>
        <taxon>Intrasporangium</taxon>
    </lineage>
</organism>
<evidence type="ECO:0000313" key="8">
    <source>
        <dbReference type="EMBL" id="EWT06362.1"/>
    </source>
</evidence>
<gene>
    <name evidence="8" type="ORF">N864_22095</name>
</gene>
<accession>W9GML9</accession>
<name>W9GML9_9MICO</name>
<evidence type="ECO:0000256" key="5">
    <source>
        <dbReference type="SAM" id="Coils"/>
    </source>
</evidence>
<evidence type="ECO:0000259" key="7">
    <source>
        <dbReference type="Pfam" id="PF01258"/>
    </source>
</evidence>
<keyword evidence="2" id="KW-0863">Zinc-finger</keyword>
<keyword evidence="3" id="KW-0862">Zinc</keyword>
<keyword evidence="5" id="KW-0175">Coiled coil</keyword>
<protein>
    <recommendedName>
        <fullName evidence="7">Zinc finger DksA/TraR C4-type domain-containing protein</fullName>
    </recommendedName>
</protein>
<feature type="zinc finger region" description="dksA C4-type" evidence="4">
    <location>
        <begin position="121"/>
        <end position="145"/>
    </location>
</feature>
<feature type="compositionally biased region" description="Acidic residues" evidence="6">
    <location>
        <begin position="1"/>
        <end position="11"/>
    </location>
</feature>
<comment type="caution">
    <text evidence="8">The sequence shown here is derived from an EMBL/GenBank/DDBJ whole genome shotgun (WGS) entry which is preliminary data.</text>
</comment>
<proteinExistence type="predicted"/>
<dbReference type="InterPro" id="IPR000962">
    <property type="entry name" value="Znf_DskA_TraR"/>
</dbReference>
<dbReference type="Proteomes" id="UP000019494">
    <property type="component" value="Unassembled WGS sequence"/>
</dbReference>
<dbReference type="AlphaFoldDB" id="W9GML9"/>
<evidence type="ECO:0000256" key="3">
    <source>
        <dbReference type="ARBA" id="ARBA00022833"/>
    </source>
</evidence>
<evidence type="ECO:0000256" key="1">
    <source>
        <dbReference type="ARBA" id="ARBA00022723"/>
    </source>
</evidence>
<dbReference type="PANTHER" id="PTHR33823">
    <property type="entry name" value="RNA POLYMERASE-BINDING TRANSCRIPTION FACTOR DKSA-RELATED"/>
    <property type="match status" value="1"/>
</dbReference>
<feature type="region of interest" description="Disordered" evidence="6">
    <location>
        <begin position="1"/>
        <end position="30"/>
    </location>
</feature>
<dbReference type="PROSITE" id="PS51128">
    <property type="entry name" value="ZF_DKSA_2"/>
    <property type="match status" value="1"/>
</dbReference>
<evidence type="ECO:0000256" key="4">
    <source>
        <dbReference type="PROSITE-ProRule" id="PRU00510"/>
    </source>
</evidence>
<dbReference type="SUPFAM" id="SSF57716">
    <property type="entry name" value="Glucocorticoid receptor-like (DNA-binding domain)"/>
    <property type="match status" value="1"/>
</dbReference>
<sequence>MASDDSLEEAVDMARPPDHSPVGHSPDGTGMEVEVELEAAAERLREERDEVRARLASMTTNLESLFAASVDSNADDEHDPEGQTIAYERSQFEALIQGARDRLAGIEAGLLRLEQGSYGICEVCHQPIPAARLDARPTARTCIQHASRIPD</sequence>